<dbReference type="EMBL" id="JBANRG010000017">
    <property type="protein sequence ID" value="KAK7458858.1"/>
    <property type="molecule type" value="Genomic_DNA"/>
</dbReference>
<sequence>MQEADDSESDSDTENGNTAHQGASKRTQDPPTSRSPTQDPELLIEDDGDVTRTPLDTQGVGSSNSGTGKKGRYAR</sequence>
<proteinExistence type="predicted"/>
<keyword evidence="3" id="KW-1185">Reference proteome</keyword>
<protein>
    <submittedName>
        <fullName evidence="2">Uncharacterized protein</fullName>
    </submittedName>
</protein>
<feature type="compositionally biased region" description="Acidic residues" evidence="1">
    <location>
        <begin position="1"/>
        <end position="13"/>
    </location>
</feature>
<feature type="region of interest" description="Disordered" evidence="1">
    <location>
        <begin position="1"/>
        <end position="75"/>
    </location>
</feature>
<accession>A0ABR1JDI1</accession>
<organism evidence="2 3">
    <name type="scientific">Marasmiellus scandens</name>
    <dbReference type="NCBI Taxonomy" id="2682957"/>
    <lineage>
        <taxon>Eukaryota</taxon>
        <taxon>Fungi</taxon>
        <taxon>Dikarya</taxon>
        <taxon>Basidiomycota</taxon>
        <taxon>Agaricomycotina</taxon>
        <taxon>Agaricomycetes</taxon>
        <taxon>Agaricomycetidae</taxon>
        <taxon>Agaricales</taxon>
        <taxon>Marasmiineae</taxon>
        <taxon>Omphalotaceae</taxon>
        <taxon>Marasmiellus</taxon>
    </lineage>
</organism>
<dbReference type="Proteomes" id="UP001498398">
    <property type="component" value="Unassembled WGS sequence"/>
</dbReference>
<evidence type="ECO:0000313" key="3">
    <source>
        <dbReference type="Proteomes" id="UP001498398"/>
    </source>
</evidence>
<gene>
    <name evidence="2" type="ORF">VKT23_009869</name>
</gene>
<evidence type="ECO:0000256" key="1">
    <source>
        <dbReference type="SAM" id="MobiDB-lite"/>
    </source>
</evidence>
<name>A0ABR1JDI1_9AGAR</name>
<feature type="compositionally biased region" description="Polar residues" evidence="1">
    <location>
        <begin position="15"/>
        <end position="38"/>
    </location>
</feature>
<feature type="compositionally biased region" description="Polar residues" evidence="1">
    <location>
        <begin position="54"/>
        <end position="67"/>
    </location>
</feature>
<reference evidence="2 3" key="1">
    <citation type="submission" date="2024-01" db="EMBL/GenBank/DDBJ databases">
        <title>A draft genome for the cacao thread blight pathogen Marasmiellus scandens.</title>
        <authorList>
            <person name="Baruah I.K."/>
            <person name="Leung J."/>
            <person name="Bukari Y."/>
            <person name="Amoako-Attah I."/>
            <person name="Meinhardt L.W."/>
            <person name="Bailey B.A."/>
            <person name="Cohen S.P."/>
        </authorList>
    </citation>
    <scope>NUCLEOTIDE SEQUENCE [LARGE SCALE GENOMIC DNA]</scope>
    <source>
        <strain evidence="2 3">GH-19</strain>
    </source>
</reference>
<comment type="caution">
    <text evidence="2">The sequence shown here is derived from an EMBL/GenBank/DDBJ whole genome shotgun (WGS) entry which is preliminary data.</text>
</comment>
<evidence type="ECO:0000313" key="2">
    <source>
        <dbReference type="EMBL" id="KAK7458858.1"/>
    </source>
</evidence>